<dbReference type="Pfam" id="PF05045">
    <property type="entry name" value="RgpF"/>
    <property type="match status" value="1"/>
</dbReference>
<dbReference type="eggNOG" id="COG3754">
    <property type="taxonomic scope" value="Bacteria"/>
</dbReference>
<name>Q20YR6_RHOPB</name>
<dbReference type="OrthoDB" id="7220105at2"/>
<sequence length="321" mass="37500">MQFIREPLIAVSIVWGLLARLRGSIRRRWEGADPNRSLKRHAVYVHFHPEGVVADFVAAQLREFSRLGFRITFVSNSPTIDDQLITILSPLCREIILRRNTGYDFGAYRDGIMSIPDLPSTQCLVLANDSVYGPLFPLDELLGRCDPEVFDVWGATDSEEIAYHLQSYFLVFYGRAIKSRAFWRFWFWFPNIDSRKFVIKCGEIGLTQRLVKAGLRVGAVYKCVDAEIRKARKISSVEALPRDPQIEAFLALIETRKPTMFNPTHFFWEELVIYERYPFLKRDLIRENYWKVPFGQPWHKVIVEHTSYDVAMIDKHITHQR</sequence>
<dbReference type="InterPro" id="IPR007739">
    <property type="entry name" value="RgpF"/>
</dbReference>
<dbReference type="KEGG" id="rpc:RPC_4196"/>
<dbReference type="STRING" id="316056.RPC_4196"/>
<organism evidence="1">
    <name type="scientific">Rhodopseudomonas palustris (strain BisB18)</name>
    <dbReference type="NCBI Taxonomy" id="316056"/>
    <lineage>
        <taxon>Bacteria</taxon>
        <taxon>Pseudomonadati</taxon>
        <taxon>Pseudomonadota</taxon>
        <taxon>Alphaproteobacteria</taxon>
        <taxon>Hyphomicrobiales</taxon>
        <taxon>Nitrobacteraceae</taxon>
        <taxon>Rhodopseudomonas</taxon>
    </lineage>
</organism>
<gene>
    <name evidence="1" type="ordered locus">RPC_4196</name>
</gene>
<dbReference type="RefSeq" id="WP_011474601.1">
    <property type="nucleotide sequence ID" value="NC_007925.1"/>
</dbReference>
<reference evidence="1" key="1">
    <citation type="submission" date="2006-03" db="EMBL/GenBank/DDBJ databases">
        <title>Complete sequence of Rhodopseudomonas palustris BisB18.</title>
        <authorList>
            <consortium name="US DOE Joint Genome Institute"/>
            <person name="Copeland A."/>
            <person name="Lucas S."/>
            <person name="Lapidus A."/>
            <person name="Barry K."/>
            <person name="Detter J.C."/>
            <person name="Glavina del Rio T."/>
            <person name="Hammon N."/>
            <person name="Israni S."/>
            <person name="Dalin E."/>
            <person name="Tice H."/>
            <person name="Pitluck S."/>
            <person name="Chain P."/>
            <person name="Malfatti S."/>
            <person name="Shin M."/>
            <person name="Vergez L."/>
            <person name="Schmutz J."/>
            <person name="Larimer F."/>
            <person name="Land M."/>
            <person name="Hauser L."/>
            <person name="Pelletier D.A."/>
            <person name="Kyrpides N."/>
            <person name="Anderson I."/>
            <person name="Oda Y."/>
            <person name="Harwood C.S."/>
            <person name="Richardson P."/>
        </authorList>
    </citation>
    <scope>NUCLEOTIDE SEQUENCE [LARGE SCALE GENOMIC DNA]</scope>
    <source>
        <strain evidence="1">BisB18</strain>
    </source>
</reference>
<proteinExistence type="predicted"/>
<dbReference type="EMBL" id="CP000301">
    <property type="protein sequence ID" value="ABD89720.1"/>
    <property type="molecule type" value="Genomic_DNA"/>
</dbReference>
<dbReference type="AlphaFoldDB" id="Q20YR6"/>
<dbReference type="GO" id="GO:0016740">
    <property type="term" value="F:transferase activity"/>
    <property type="evidence" value="ECO:0007669"/>
    <property type="project" value="UniProtKB-KW"/>
</dbReference>
<dbReference type="HOGENOM" id="CLU_851589_0_0_5"/>
<protein>
    <submittedName>
        <fullName evidence="1">Putative glycosyltransferase</fullName>
    </submittedName>
</protein>
<keyword evidence="1" id="KW-0808">Transferase</keyword>
<evidence type="ECO:0000313" key="1">
    <source>
        <dbReference type="EMBL" id="ABD89720.1"/>
    </source>
</evidence>
<accession>Q20YR6</accession>